<protein>
    <submittedName>
        <fullName evidence="3">Rap1p-interacting factor</fullName>
    </submittedName>
</protein>
<dbReference type="Gene3D" id="3.40.50.12060">
    <property type="match status" value="1"/>
</dbReference>
<proteinExistence type="predicted"/>
<evidence type="ECO:0000259" key="1">
    <source>
        <dbReference type="Pfam" id="PF21449"/>
    </source>
</evidence>
<dbReference type="Pfam" id="PF21450">
    <property type="entry name" value="RIF2_lid"/>
    <property type="match status" value="1"/>
</dbReference>
<evidence type="ECO:0000313" key="4">
    <source>
        <dbReference type="Proteomes" id="UP000501346"/>
    </source>
</evidence>
<dbReference type="Gene3D" id="1.20.120.1650">
    <property type="match status" value="1"/>
</dbReference>
<feature type="domain" description="RIF2 AAA+ lid" evidence="2">
    <location>
        <begin position="284"/>
        <end position="368"/>
    </location>
</feature>
<dbReference type="Proteomes" id="UP000501346">
    <property type="component" value="Chromosome ScXII"/>
</dbReference>
<dbReference type="AlphaFoldDB" id="A0A6C1DXN0"/>
<name>A0A6C1DXN0_SACPS</name>
<feature type="domain" description="RIF2 ASCE" evidence="1">
    <location>
        <begin position="186"/>
        <end position="277"/>
    </location>
</feature>
<gene>
    <name evidence="3" type="primary">RIF2</name>
    <name evidence="3" type="ORF">GRS66_003758</name>
</gene>
<dbReference type="EMBL" id="CP048993">
    <property type="protein sequence ID" value="QID81383.1"/>
    <property type="molecule type" value="Genomic_DNA"/>
</dbReference>
<organism evidence="3 4">
    <name type="scientific">Saccharomyces pastorianus</name>
    <name type="common">Lager yeast</name>
    <name type="synonym">Saccharomyces cerevisiae x Saccharomyces eubayanus</name>
    <dbReference type="NCBI Taxonomy" id="27292"/>
    <lineage>
        <taxon>Eukaryota</taxon>
        <taxon>Fungi</taxon>
        <taxon>Dikarya</taxon>
        <taxon>Ascomycota</taxon>
        <taxon>Saccharomycotina</taxon>
        <taxon>Saccharomycetes</taxon>
        <taxon>Saccharomycetales</taxon>
        <taxon>Saccharomycetaceae</taxon>
        <taxon>Saccharomyces</taxon>
    </lineage>
</organism>
<dbReference type="OrthoDB" id="4040458at2759"/>
<evidence type="ECO:0000259" key="2">
    <source>
        <dbReference type="Pfam" id="PF21450"/>
    </source>
</evidence>
<dbReference type="InterPro" id="IPR049044">
    <property type="entry name" value="RIF2_ASCE"/>
</dbReference>
<dbReference type="Pfam" id="PF21449">
    <property type="entry name" value="RIF2_ASCE"/>
    <property type="match status" value="1"/>
</dbReference>
<dbReference type="InterPro" id="IPR049045">
    <property type="entry name" value="RIF2_lid"/>
</dbReference>
<reference evidence="3 4" key="1">
    <citation type="journal article" date="2019" name="BMC Genomics">
        <title>Chromosome level assembly and comparative genome analysis confirm lager-brewing yeasts originated from a single hybridization.</title>
        <authorList>
            <person name="Salazar A.N."/>
            <person name="Gorter de Vries A.R."/>
            <person name="van den Broek M."/>
            <person name="Brouwers N."/>
            <person name="de la Torre Cortes P."/>
            <person name="Kuijpers N.G.A."/>
            <person name="Daran J.G."/>
            <person name="Abeel T."/>
        </authorList>
    </citation>
    <scope>NUCLEOTIDE SEQUENCE [LARGE SCALE GENOMIC DNA]</scope>
    <source>
        <strain evidence="3 4">CBS 1483</strain>
    </source>
</reference>
<keyword evidence="4" id="KW-1185">Reference proteome</keyword>
<accession>A0A6C1DXN0</accession>
<evidence type="ECO:0000313" key="3">
    <source>
        <dbReference type="EMBL" id="QID81383.1"/>
    </source>
</evidence>
<sequence>MEHVDSDFAPIRRSKKVVDSDKIVKAISDDLEQKNFTVLRKLNLVPIKKSVSSPKVCKPSPVKERVDHVFYQKFKSMALQELGTNYLSISYVPSLSKFLSKNLRNMKNCIVFFDKVEHIHQYAGIDRAVSETLSLVDINVVIIEMNDYLMKEGIQSSKSKECIESMGQASYSGQLDFEAREKLSNHTSDLMMMVMRKINNDESIDHIVYFKFEQLDKLSTSTIIEPSKFTEFINVLSVLEKSNNIAFKVLIYSNNVSISSLLSTSLKKKLNTKYTVFEMPILTCAQEQEYLKKMIKFTFDFGNKLLQSYNSLVTCQLNNKESNLAIFFEFLKVFPHPFTYLFNAYTEIIVQSRTFDELLDKIRNRLTIKNYPHSAYNFKKNQRLPLKLTRKVHDR</sequence>